<dbReference type="Proteomes" id="UP000249467">
    <property type="component" value="Unassembled WGS sequence"/>
</dbReference>
<dbReference type="GO" id="GO:0016020">
    <property type="term" value="C:membrane"/>
    <property type="evidence" value="ECO:0007669"/>
    <property type="project" value="UniProtKB-SubCell"/>
</dbReference>
<name>A0A2W4W9H0_9CYAN</name>
<evidence type="ECO:0000256" key="2">
    <source>
        <dbReference type="ARBA" id="ARBA00004370"/>
    </source>
</evidence>
<dbReference type="PROSITE" id="PS50109">
    <property type="entry name" value="HIS_KIN"/>
    <property type="match status" value="1"/>
</dbReference>
<dbReference type="InterPro" id="IPR003661">
    <property type="entry name" value="HisK_dim/P_dom"/>
</dbReference>
<feature type="transmembrane region" description="Helical" evidence="17">
    <location>
        <begin position="264"/>
        <end position="285"/>
    </location>
</feature>
<evidence type="ECO:0000256" key="4">
    <source>
        <dbReference type="ARBA" id="ARBA00012438"/>
    </source>
</evidence>
<dbReference type="InterPro" id="IPR011623">
    <property type="entry name" value="7TMR_DISM_rcpt_extracell_dom1"/>
</dbReference>
<feature type="domain" description="Response regulatory" evidence="19">
    <location>
        <begin position="714"/>
        <end position="831"/>
    </location>
</feature>
<dbReference type="PROSITE" id="PS50110">
    <property type="entry name" value="RESPONSE_REGULATORY"/>
    <property type="match status" value="1"/>
</dbReference>
<dbReference type="SMART" id="SM00448">
    <property type="entry name" value="REC"/>
    <property type="match status" value="1"/>
</dbReference>
<dbReference type="EMBL" id="QBML01000012">
    <property type="protein sequence ID" value="PZO41102.1"/>
    <property type="molecule type" value="Genomic_DNA"/>
</dbReference>
<keyword evidence="10" id="KW-0067">ATP-binding</keyword>
<dbReference type="PANTHER" id="PTHR45339:SF1">
    <property type="entry name" value="HYBRID SIGNAL TRANSDUCTION HISTIDINE KINASE J"/>
    <property type="match status" value="1"/>
</dbReference>
<evidence type="ECO:0000256" key="15">
    <source>
        <dbReference type="PROSITE-ProRule" id="PRU00169"/>
    </source>
</evidence>
<dbReference type="Pfam" id="PF00072">
    <property type="entry name" value="Response_reg"/>
    <property type="match status" value="1"/>
</dbReference>
<keyword evidence="13 17" id="KW-0472">Membrane</keyword>
<keyword evidence="9" id="KW-0418">Kinase</keyword>
<evidence type="ECO:0000256" key="10">
    <source>
        <dbReference type="ARBA" id="ARBA00022840"/>
    </source>
</evidence>
<evidence type="ECO:0000259" key="19">
    <source>
        <dbReference type="PROSITE" id="PS50110"/>
    </source>
</evidence>
<dbReference type="EC" id="2.7.13.3" evidence="4"/>
<dbReference type="InterPro" id="IPR036097">
    <property type="entry name" value="HisK_dim/P_sf"/>
</dbReference>
<dbReference type="InterPro" id="IPR001789">
    <property type="entry name" value="Sig_transdc_resp-reg_receiver"/>
</dbReference>
<evidence type="ECO:0000256" key="13">
    <source>
        <dbReference type="ARBA" id="ARBA00023136"/>
    </source>
</evidence>
<dbReference type="FunFam" id="1.10.287.130:FF:000004">
    <property type="entry name" value="Ethylene receptor 1"/>
    <property type="match status" value="1"/>
</dbReference>
<dbReference type="SUPFAM" id="SSF55874">
    <property type="entry name" value="ATPase domain of HSP90 chaperone/DNA topoisomerase II/histidine kinase"/>
    <property type="match status" value="1"/>
</dbReference>
<evidence type="ECO:0000256" key="17">
    <source>
        <dbReference type="SAM" id="Phobius"/>
    </source>
</evidence>
<dbReference type="InterPro" id="IPR011622">
    <property type="entry name" value="7TMR_DISM_rcpt_extracell_dom2"/>
</dbReference>
<dbReference type="PANTHER" id="PTHR45339">
    <property type="entry name" value="HYBRID SIGNAL TRANSDUCTION HISTIDINE KINASE J"/>
    <property type="match status" value="1"/>
</dbReference>
<dbReference type="Pfam" id="PF07696">
    <property type="entry name" value="7TMR-DISMED2"/>
    <property type="match status" value="1"/>
</dbReference>
<protein>
    <recommendedName>
        <fullName evidence="14">Circadian input-output histidine kinase CikA</fullName>
        <ecNumber evidence="4">2.7.13.3</ecNumber>
    </recommendedName>
</protein>
<feature type="transmembrane region" description="Helical" evidence="17">
    <location>
        <begin position="384"/>
        <end position="402"/>
    </location>
</feature>
<evidence type="ECO:0000256" key="9">
    <source>
        <dbReference type="ARBA" id="ARBA00022777"/>
    </source>
</evidence>
<feature type="transmembrane region" description="Helical" evidence="17">
    <location>
        <begin position="322"/>
        <end position="342"/>
    </location>
</feature>
<evidence type="ECO:0000256" key="1">
    <source>
        <dbReference type="ARBA" id="ARBA00000085"/>
    </source>
</evidence>
<dbReference type="Gene3D" id="3.30.565.10">
    <property type="entry name" value="Histidine kinase-like ATPase, C-terminal domain"/>
    <property type="match status" value="1"/>
</dbReference>
<organism evidence="20 21">
    <name type="scientific">Pseudanabaena frigida</name>
    <dbReference type="NCBI Taxonomy" id="945775"/>
    <lineage>
        <taxon>Bacteria</taxon>
        <taxon>Bacillati</taxon>
        <taxon>Cyanobacteriota</taxon>
        <taxon>Cyanophyceae</taxon>
        <taxon>Pseudanabaenales</taxon>
        <taxon>Pseudanabaenaceae</taxon>
        <taxon>Pseudanabaena</taxon>
    </lineage>
</organism>
<dbReference type="InterPro" id="IPR036890">
    <property type="entry name" value="HATPase_C_sf"/>
</dbReference>
<dbReference type="SMART" id="SM00388">
    <property type="entry name" value="HisKA"/>
    <property type="match status" value="1"/>
</dbReference>
<reference evidence="20 21" key="2">
    <citation type="submission" date="2018-06" db="EMBL/GenBank/DDBJ databases">
        <title>Metagenomic assembly of (sub)arctic Cyanobacteria and their associated microbiome from non-axenic cultures.</title>
        <authorList>
            <person name="Baurain D."/>
        </authorList>
    </citation>
    <scope>NUCLEOTIDE SEQUENCE [LARGE SCALE GENOMIC DNA]</scope>
    <source>
        <strain evidence="20">ULC066bin1</strain>
    </source>
</reference>
<evidence type="ECO:0000256" key="7">
    <source>
        <dbReference type="ARBA" id="ARBA00022692"/>
    </source>
</evidence>
<dbReference type="SMART" id="SM00387">
    <property type="entry name" value="HATPase_c"/>
    <property type="match status" value="1"/>
</dbReference>
<keyword evidence="12" id="KW-0902">Two-component regulatory system</keyword>
<dbReference type="Pfam" id="PF00512">
    <property type="entry name" value="HisKA"/>
    <property type="match status" value="1"/>
</dbReference>
<dbReference type="Gene3D" id="1.10.287.130">
    <property type="match status" value="1"/>
</dbReference>
<dbReference type="InterPro" id="IPR003594">
    <property type="entry name" value="HATPase_dom"/>
</dbReference>
<evidence type="ECO:0000256" key="3">
    <source>
        <dbReference type="ARBA" id="ARBA00006402"/>
    </source>
</evidence>
<evidence type="ECO:0000256" key="5">
    <source>
        <dbReference type="ARBA" id="ARBA00022553"/>
    </source>
</evidence>
<comment type="similarity">
    <text evidence="3">In the N-terminal section; belongs to the phytochrome family.</text>
</comment>
<keyword evidence="16" id="KW-0175">Coiled coil</keyword>
<dbReference type="CDD" id="cd00082">
    <property type="entry name" value="HisKA"/>
    <property type="match status" value="1"/>
</dbReference>
<evidence type="ECO:0000256" key="8">
    <source>
        <dbReference type="ARBA" id="ARBA00022741"/>
    </source>
</evidence>
<evidence type="ECO:0000256" key="14">
    <source>
        <dbReference type="ARBA" id="ARBA00074306"/>
    </source>
</evidence>
<dbReference type="InterPro" id="IPR005467">
    <property type="entry name" value="His_kinase_dom"/>
</dbReference>
<dbReference type="GO" id="GO:0000155">
    <property type="term" value="F:phosphorelay sensor kinase activity"/>
    <property type="evidence" value="ECO:0007669"/>
    <property type="project" value="InterPro"/>
</dbReference>
<dbReference type="CDD" id="cd17546">
    <property type="entry name" value="REC_hyHK_CKI1_RcsC-like"/>
    <property type="match status" value="1"/>
</dbReference>
<dbReference type="Pfam" id="PF02518">
    <property type="entry name" value="HATPase_c"/>
    <property type="match status" value="1"/>
</dbReference>
<feature type="transmembrane region" description="Helical" evidence="17">
    <location>
        <begin position="297"/>
        <end position="316"/>
    </location>
</feature>
<dbReference type="SUPFAM" id="SSF47384">
    <property type="entry name" value="Homodimeric domain of signal transducing histidine kinase"/>
    <property type="match status" value="1"/>
</dbReference>
<dbReference type="Pfam" id="PF07695">
    <property type="entry name" value="7TMR-DISM_7TM"/>
    <property type="match status" value="1"/>
</dbReference>
<evidence type="ECO:0000256" key="12">
    <source>
        <dbReference type="ARBA" id="ARBA00023012"/>
    </source>
</evidence>
<feature type="transmembrane region" description="Helical" evidence="17">
    <location>
        <begin position="204"/>
        <end position="222"/>
    </location>
</feature>
<dbReference type="PRINTS" id="PR00344">
    <property type="entry name" value="BCTRLSENSOR"/>
</dbReference>
<dbReference type="SUPFAM" id="SSF52172">
    <property type="entry name" value="CheY-like"/>
    <property type="match status" value="1"/>
</dbReference>
<dbReference type="InterPro" id="IPR004358">
    <property type="entry name" value="Sig_transdc_His_kin-like_C"/>
</dbReference>
<feature type="domain" description="Histidine kinase" evidence="18">
    <location>
        <begin position="468"/>
        <end position="688"/>
    </location>
</feature>
<evidence type="ECO:0000256" key="6">
    <source>
        <dbReference type="ARBA" id="ARBA00022679"/>
    </source>
</evidence>
<comment type="catalytic activity">
    <reaction evidence="1">
        <text>ATP + protein L-histidine = ADP + protein N-phospho-L-histidine.</text>
        <dbReference type="EC" id="2.7.13.3"/>
    </reaction>
</comment>
<gene>
    <name evidence="20" type="ORF">DCF19_10175</name>
</gene>
<dbReference type="FunFam" id="3.30.565.10:FF:000010">
    <property type="entry name" value="Sensor histidine kinase RcsC"/>
    <property type="match status" value="1"/>
</dbReference>
<feature type="modified residue" description="4-aspartylphosphate" evidence="15">
    <location>
        <position position="763"/>
    </location>
</feature>
<dbReference type="GO" id="GO:0005524">
    <property type="term" value="F:ATP binding"/>
    <property type="evidence" value="ECO:0007669"/>
    <property type="project" value="UniProtKB-KW"/>
</dbReference>
<dbReference type="CDD" id="cd16922">
    <property type="entry name" value="HATPase_EvgS-ArcB-TorS-like"/>
    <property type="match status" value="1"/>
</dbReference>
<evidence type="ECO:0000313" key="20">
    <source>
        <dbReference type="EMBL" id="PZO41102.1"/>
    </source>
</evidence>
<keyword evidence="8" id="KW-0547">Nucleotide-binding</keyword>
<evidence type="ECO:0000256" key="11">
    <source>
        <dbReference type="ARBA" id="ARBA00022989"/>
    </source>
</evidence>
<comment type="caution">
    <text evidence="20">The sequence shown here is derived from an EMBL/GenBank/DDBJ whole genome shotgun (WGS) entry which is preliminary data.</text>
</comment>
<dbReference type="Gene3D" id="2.60.40.2380">
    <property type="match status" value="1"/>
</dbReference>
<proteinExistence type="inferred from homology"/>
<dbReference type="InterPro" id="IPR011006">
    <property type="entry name" value="CheY-like_superfamily"/>
</dbReference>
<dbReference type="Gene3D" id="3.40.50.2300">
    <property type="match status" value="1"/>
</dbReference>
<feature type="transmembrane region" description="Helical" evidence="17">
    <location>
        <begin position="229"/>
        <end position="252"/>
    </location>
</feature>
<evidence type="ECO:0000313" key="21">
    <source>
        <dbReference type="Proteomes" id="UP000249467"/>
    </source>
</evidence>
<keyword evidence="6" id="KW-0808">Transferase</keyword>
<feature type="transmembrane region" description="Helical" evidence="17">
    <location>
        <begin position="354"/>
        <end position="378"/>
    </location>
</feature>
<evidence type="ECO:0000256" key="16">
    <source>
        <dbReference type="SAM" id="Coils"/>
    </source>
</evidence>
<sequence length="835" mass="94665">MNKLARKWILAIILISFILLVQYFSNSQVIASITPSNNAPLTLQNDIDRYLVGKSLEFATDPEATFDSNVSPESPAINLAFTKSTKDTPALGFTKNAYWARLSLQNNSPITEWYLAIGPAILDRVDLYILKNDRWQIHRSGRIYPFSQREVADHNFVFPIEIPANGEITVYLRFATASTLLIDANLYRSQAFWQERYSSQLWNGFLYGILVFTLIYNLFLFVSLKDRSYLYFVLSTTAFILHILVADGYGMQYLWQNAVWWNRILTSISVFLAIGATSYFTIEFLQTHLILPKLHRWLLILSTYSFTMVLICPFLPYRISALAHNSSVLIAFISYIVIGIIAMWKKIHIARLFLLTWSVFLVVIIIYLIVDILAILPLQISMINVYRASFIVTPILLSIALADRINQFQSEKIHNQQEKLYLKDKLNASLAKSRDELEKIVTERTRDLQKAKESAEIANLAKSEFLSNMSHELRTPLNAILGFTQLLQLDPSMDDSQQEELGYMASSGKHLLELINSVLDLSAIESGNLVLQEREFSLTSLLLELQENVKLKVFNKGLTLNMIIAEDLPDQILGDELKLRQILINLINNAIKFTEKGSITVKATSHNLQNDMCQLSFAVEDTGVGISPQNLKKLFTPFFQTEESRQQEGTGLGLSISQRLANAMGGEITVQSALGVGTTFTLQALLFPIIDAISEEEIIDETELVLQRNISPLRLLLAEDNNINRKVILNMLKKLGYKADTAENGREVLESLQKSSYDVILMDIRMPEMDGIEATRIIRDNQAIKNRPVIIAVTASALKEDCDRYFSIGIDDYISKPIRLNELNRVLQRASSKVT</sequence>
<feature type="coiled-coil region" evidence="16">
    <location>
        <begin position="423"/>
        <end position="454"/>
    </location>
</feature>
<keyword evidence="7 17" id="KW-0812">Transmembrane</keyword>
<comment type="subcellular location">
    <subcellularLocation>
        <location evidence="2">Membrane</location>
    </subcellularLocation>
</comment>
<keyword evidence="11 17" id="KW-1133">Transmembrane helix</keyword>
<evidence type="ECO:0000259" key="18">
    <source>
        <dbReference type="PROSITE" id="PS50109"/>
    </source>
</evidence>
<reference evidence="20 21" key="1">
    <citation type="submission" date="2018-04" db="EMBL/GenBank/DDBJ databases">
        <authorList>
            <person name="Go L.Y."/>
            <person name="Mitchell J.A."/>
        </authorList>
    </citation>
    <scope>NUCLEOTIDE SEQUENCE [LARGE SCALE GENOMIC DNA]</scope>
    <source>
        <strain evidence="20">ULC066bin1</strain>
    </source>
</reference>
<dbReference type="AlphaFoldDB" id="A0A2W4W9H0"/>
<keyword evidence="5 15" id="KW-0597">Phosphoprotein</keyword>
<accession>A0A2W4W9H0</accession>